<accession>A0A1G7QQQ4</accession>
<evidence type="ECO:0000256" key="1">
    <source>
        <dbReference type="ARBA" id="ARBA00023125"/>
    </source>
</evidence>
<keyword evidence="1" id="KW-0238">DNA-binding</keyword>
<feature type="domain" description="Resolvase/invertase-type recombinase catalytic" evidence="3">
    <location>
        <begin position="5"/>
        <end position="150"/>
    </location>
</feature>
<keyword evidence="2" id="KW-0233">DNA recombination</keyword>
<name>A0A1G7QQQ4_9BACT</name>
<evidence type="ECO:0000313" key="4">
    <source>
        <dbReference type="EMBL" id="SDG00876.1"/>
    </source>
</evidence>
<dbReference type="PANTHER" id="PTHR30461:SF2">
    <property type="entry name" value="SERINE RECOMBINASE PINE-RELATED"/>
    <property type="match status" value="1"/>
</dbReference>
<sequence>MQNVSVALYARVSTKDKGQDTENQLRELRQFAEKQGWGIVQEYVDKATGKHSDREQFQRMFAAASRREFDVLLFWSLDRFSREGVRETLNHLKRLDSYGVEFRSFMEQYLDTTGVFKEAVIGILATIAKQERIRLSERTIAGLERARAQGRVGGRPKAEDDHKLVRRFQRLHEEGKSVRVIAAELGVSPTTVQKLKAAA</sequence>
<dbReference type="SMART" id="SM00857">
    <property type="entry name" value="Resolvase"/>
    <property type="match status" value="1"/>
</dbReference>
<evidence type="ECO:0000259" key="3">
    <source>
        <dbReference type="PROSITE" id="PS51736"/>
    </source>
</evidence>
<dbReference type="Proteomes" id="UP000182427">
    <property type="component" value="Chromosome I"/>
</dbReference>
<dbReference type="PROSITE" id="PS51736">
    <property type="entry name" value="RECOMBINASES_3"/>
    <property type="match status" value="1"/>
</dbReference>
<dbReference type="InterPro" id="IPR025246">
    <property type="entry name" value="IS30-like_HTH"/>
</dbReference>
<dbReference type="InterPro" id="IPR050639">
    <property type="entry name" value="SSR_resolvase"/>
</dbReference>
<dbReference type="GO" id="GO:0003677">
    <property type="term" value="F:DNA binding"/>
    <property type="evidence" value="ECO:0007669"/>
    <property type="project" value="UniProtKB-KW"/>
</dbReference>
<dbReference type="PANTHER" id="PTHR30461">
    <property type="entry name" value="DNA-INVERTASE FROM LAMBDOID PROPHAGE"/>
    <property type="match status" value="1"/>
</dbReference>
<dbReference type="Pfam" id="PF00239">
    <property type="entry name" value="Resolvase"/>
    <property type="match status" value="1"/>
</dbReference>
<dbReference type="InterPro" id="IPR006119">
    <property type="entry name" value="Resolv_N"/>
</dbReference>
<dbReference type="SUPFAM" id="SSF53041">
    <property type="entry name" value="Resolvase-like"/>
    <property type="match status" value="1"/>
</dbReference>
<dbReference type="EMBL" id="LT629690">
    <property type="protein sequence ID" value="SDG00876.1"/>
    <property type="molecule type" value="Genomic_DNA"/>
</dbReference>
<gene>
    <name evidence="4" type="ORF">SAMN05444167_3963</name>
</gene>
<dbReference type="InterPro" id="IPR036162">
    <property type="entry name" value="Resolvase-like_N_sf"/>
</dbReference>
<protein>
    <submittedName>
        <fullName evidence="4">Site-specific DNA recombinase</fullName>
    </submittedName>
</protein>
<dbReference type="AlphaFoldDB" id="A0A1G7QQQ4"/>
<dbReference type="CDD" id="cd03768">
    <property type="entry name" value="SR_ResInv"/>
    <property type="match status" value="1"/>
</dbReference>
<evidence type="ECO:0000313" key="5">
    <source>
        <dbReference type="Proteomes" id="UP000182427"/>
    </source>
</evidence>
<reference evidence="4 5" key="1">
    <citation type="submission" date="2016-10" db="EMBL/GenBank/DDBJ databases">
        <authorList>
            <person name="de Groot N.N."/>
        </authorList>
    </citation>
    <scope>NUCLEOTIDE SEQUENCE [LARGE SCALE GENOMIC DNA]</scope>
    <source>
        <strain evidence="4 5">GAS232</strain>
    </source>
</reference>
<organism evidence="4 5">
    <name type="scientific">Terriglobus roseus</name>
    <dbReference type="NCBI Taxonomy" id="392734"/>
    <lineage>
        <taxon>Bacteria</taxon>
        <taxon>Pseudomonadati</taxon>
        <taxon>Acidobacteriota</taxon>
        <taxon>Terriglobia</taxon>
        <taxon>Terriglobales</taxon>
        <taxon>Acidobacteriaceae</taxon>
        <taxon>Terriglobus</taxon>
    </lineage>
</organism>
<dbReference type="RefSeq" id="WP_083346671.1">
    <property type="nucleotide sequence ID" value="NZ_LT629690.1"/>
</dbReference>
<dbReference type="OrthoDB" id="9800103at2"/>
<dbReference type="Pfam" id="PF13936">
    <property type="entry name" value="HTH_38"/>
    <property type="match status" value="1"/>
</dbReference>
<proteinExistence type="predicted"/>
<dbReference type="Gene3D" id="3.40.50.1390">
    <property type="entry name" value="Resolvase, N-terminal catalytic domain"/>
    <property type="match status" value="1"/>
</dbReference>
<keyword evidence="5" id="KW-1185">Reference proteome</keyword>
<dbReference type="GO" id="GO:0000150">
    <property type="term" value="F:DNA strand exchange activity"/>
    <property type="evidence" value="ECO:0007669"/>
    <property type="project" value="InterPro"/>
</dbReference>
<evidence type="ECO:0000256" key="2">
    <source>
        <dbReference type="ARBA" id="ARBA00023172"/>
    </source>
</evidence>